<sequence length="332" mass="37697">MSHEKGYFLSVVIALLAGCKETPPPAPDGYYVIDDITVTYDNPADNAPENSDPEKNVKAAIRDTMVSLKDTTFFWFEPGRVTVDNSGNRFDSEIHGDTFDLNNIQTTWTSPDSGQTVYLTTEKEGACGFFNCTLKMTLSRADHTSEKLAGMKAVSDVRASAYEGYLETQRQYYKENGFPPVPGDTIRMTENISVILPETMAIGLKKQEDGDYVRDIGGLHIESGDDNTEVYRFRDPLSDAEGIIHLVKVPKYRWRFDEWLNQQKGIVYQEDNGAVYYNRRGRPECTYFRYDQKERRYVIIVAETADQMMMQRMYSIARSAGKNPPPEAKGNK</sequence>
<evidence type="ECO:0000313" key="2">
    <source>
        <dbReference type="Proteomes" id="UP000032582"/>
    </source>
</evidence>
<protein>
    <submittedName>
        <fullName evidence="1">Uncharacterized protein</fullName>
    </submittedName>
</protein>
<gene>
    <name evidence="1" type="ORF">UA45_16715</name>
</gene>
<reference evidence="1 2" key="1">
    <citation type="submission" date="2015-02" db="EMBL/GenBank/DDBJ databases">
        <title>Whole genome shotgun sequencing of cultured foodborne pathogen.</title>
        <authorList>
            <person name="Timme R."/>
            <person name="Allard M.W."/>
            <person name="Strain E."/>
            <person name="Evans P.S."/>
            <person name="Brown E."/>
        </authorList>
    </citation>
    <scope>NUCLEOTIDE SEQUENCE [LARGE SCALE GENOMIC DNA]</scope>
    <source>
        <strain evidence="1 2">GCSL-TSO-24</strain>
    </source>
</reference>
<organism evidence="1 2">
    <name type="scientific">Morganella morganii</name>
    <name type="common">Proteus morganii</name>
    <dbReference type="NCBI Taxonomy" id="582"/>
    <lineage>
        <taxon>Bacteria</taxon>
        <taxon>Pseudomonadati</taxon>
        <taxon>Pseudomonadota</taxon>
        <taxon>Gammaproteobacteria</taxon>
        <taxon>Enterobacterales</taxon>
        <taxon>Morganellaceae</taxon>
        <taxon>Morganella</taxon>
    </lineage>
</organism>
<dbReference type="Proteomes" id="UP000032582">
    <property type="component" value="Unassembled WGS sequence"/>
</dbReference>
<comment type="caution">
    <text evidence="1">The sequence shown here is derived from an EMBL/GenBank/DDBJ whole genome shotgun (WGS) entry which is preliminary data.</text>
</comment>
<name>A0A0D8L6L5_MORMO</name>
<evidence type="ECO:0000313" key="1">
    <source>
        <dbReference type="EMBL" id="KJF76781.1"/>
    </source>
</evidence>
<dbReference type="EMBL" id="JZSH01000252">
    <property type="protein sequence ID" value="KJF76781.1"/>
    <property type="molecule type" value="Genomic_DNA"/>
</dbReference>
<dbReference type="AlphaFoldDB" id="A0A0D8L6L5"/>
<dbReference type="PATRIC" id="fig|582.24.peg.5354"/>
<proteinExistence type="predicted"/>
<accession>A0A0D8L6L5</accession>
<dbReference type="PROSITE" id="PS51257">
    <property type="entry name" value="PROKAR_LIPOPROTEIN"/>
    <property type="match status" value="1"/>
</dbReference>